<accession>A0A024FWN5</accession>
<gene>
    <name evidence="1" type="ORF">BN9_130410</name>
</gene>
<dbReference type="InParanoid" id="A0A024FWN5"/>
<keyword evidence="2" id="KW-1185">Reference proteome</keyword>
<comment type="caution">
    <text evidence="1">The sequence shown here is derived from an EMBL/GenBank/DDBJ whole genome shotgun (WGS) entry which is preliminary data.</text>
</comment>
<dbReference type="Proteomes" id="UP000053237">
    <property type="component" value="Unassembled WGS sequence"/>
</dbReference>
<proteinExistence type="predicted"/>
<protein>
    <submittedName>
        <fullName evidence="1">Uncharacterized protein</fullName>
    </submittedName>
</protein>
<evidence type="ECO:0000313" key="2">
    <source>
        <dbReference type="Proteomes" id="UP000053237"/>
    </source>
</evidence>
<reference evidence="1 2" key="1">
    <citation type="submission" date="2012-05" db="EMBL/GenBank/DDBJ databases">
        <title>Recombination and specialization in a pathogen metapopulation.</title>
        <authorList>
            <person name="Gardiner A."/>
            <person name="Kemen E."/>
            <person name="Schultz-Larsen T."/>
            <person name="MacLean D."/>
            <person name="Van Oosterhout C."/>
            <person name="Jones J.D.G."/>
        </authorList>
    </citation>
    <scope>NUCLEOTIDE SEQUENCE [LARGE SCALE GENOMIC DNA]</scope>
    <source>
        <strain evidence="1 2">Ac Nc2</strain>
    </source>
</reference>
<dbReference type="AlphaFoldDB" id="A0A024FWN5"/>
<dbReference type="EMBL" id="CAIX01001132">
    <property type="protein sequence ID" value="CCI11505.1"/>
    <property type="molecule type" value="Genomic_DNA"/>
</dbReference>
<evidence type="ECO:0000313" key="1">
    <source>
        <dbReference type="EMBL" id="CCI11505.1"/>
    </source>
</evidence>
<organism evidence="1 2">
    <name type="scientific">Albugo candida</name>
    <dbReference type="NCBI Taxonomy" id="65357"/>
    <lineage>
        <taxon>Eukaryota</taxon>
        <taxon>Sar</taxon>
        <taxon>Stramenopiles</taxon>
        <taxon>Oomycota</taxon>
        <taxon>Peronosporomycetes</taxon>
        <taxon>Albuginales</taxon>
        <taxon>Albuginaceae</taxon>
        <taxon>Albugo</taxon>
    </lineage>
</organism>
<name>A0A024FWN5_9STRA</name>
<sequence length="103" mass="12093">MGPCLFARIIATNLYHECFVGFVFGKAHIHYQCHRRTRSTLLVMRSLPKKNFVLRCIRFLCFENNFINKFKLRLPSIELSFLEIAITLQCGDVRKKLLILLGF</sequence>